<evidence type="ECO:0000313" key="3">
    <source>
        <dbReference type="Proteomes" id="UP000178759"/>
    </source>
</evidence>
<comment type="caution">
    <text evidence="2">The sequence shown here is derived from an EMBL/GenBank/DDBJ whole genome shotgun (WGS) entry which is preliminary data.</text>
</comment>
<keyword evidence="1" id="KW-1133">Transmembrane helix</keyword>
<dbReference type="PANTHER" id="PTHR37309">
    <property type="entry name" value="SLR0284 PROTEIN"/>
    <property type="match status" value="1"/>
</dbReference>
<proteinExistence type="predicted"/>
<protein>
    <recommendedName>
        <fullName evidence="4">Phage holin family protein</fullName>
    </recommendedName>
</protein>
<dbReference type="Proteomes" id="UP000178759">
    <property type="component" value="Unassembled WGS sequence"/>
</dbReference>
<feature type="transmembrane region" description="Helical" evidence="1">
    <location>
        <begin position="33"/>
        <end position="53"/>
    </location>
</feature>
<keyword evidence="1" id="KW-0472">Membrane</keyword>
<evidence type="ECO:0000256" key="1">
    <source>
        <dbReference type="SAM" id="Phobius"/>
    </source>
</evidence>
<feature type="transmembrane region" description="Helical" evidence="1">
    <location>
        <begin position="90"/>
        <end position="111"/>
    </location>
</feature>
<reference evidence="2 3" key="1">
    <citation type="journal article" date="2016" name="Nat. Commun.">
        <title>Thousands of microbial genomes shed light on interconnected biogeochemical processes in an aquifer system.</title>
        <authorList>
            <person name="Anantharaman K."/>
            <person name="Brown C.T."/>
            <person name="Hug L.A."/>
            <person name="Sharon I."/>
            <person name="Castelle C.J."/>
            <person name="Probst A.J."/>
            <person name="Thomas B.C."/>
            <person name="Singh A."/>
            <person name="Wilkins M.J."/>
            <person name="Karaoz U."/>
            <person name="Brodie E.L."/>
            <person name="Williams K.H."/>
            <person name="Hubbard S.S."/>
            <person name="Banfield J.F."/>
        </authorList>
    </citation>
    <scope>NUCLEOTIDE SEQUENCE [LARGE SCALE GENOMIC DNA]</scope>
</reference>
<dbReference type="STRING" id="1798392.A3A79_05275"/>
<sequence length="112" mass="11844">MFVIIANWFISAIALYIVSRLISGITLSDFGSALVAVVIIGLVNALIKPLFLLLTLPINILSLGLFTFVINAAMLMLAGNLTPGFQVNGFGTALVGSILLSVITMLLHSLVK</sequence>
<evidence type="ECO:0000313" key="2">
    <source>
        <dbReference type="EMBL" id="OGG24567.1"/>
    </source>
</evidence>
<feature type="transmembrane region" description="Helical" evidence="1">
    <location>
        <begin position="60"/>
        <end position="78"/>
    </location>
</feature>
<name>A0A1F6AJZ0_9BACT</name>
<dbReference type="Pfam" id="PF04020">
    <property type="entry name" value="Phage_holin_4_2"/>
    <property type="match status" value="1"/>
</dbReference>
<feature type="transmembrane region" description="Helical" evidence="1">
    <location>
        <begin position="7"/>
        <end position="27"/>
    </location>
</feature>
<dbReference type="AlphaFoldDB" id="A0A1F6AJZ0"/>
<dbReference type="PANTHER" id="PTHR37309:SF1">
    <property type="entry name" value="SLR0284 PROTEIN"/>
    <property type="match status" value="1"/>
</dbReference>
<gene>
    <name evidence="2" type="ORF">A3A79_05275</name>
</gene>
<evidence type="ECO:0008006" key="4">
    <source>
        <dbReference type="Google" id="ProtNLM"/>
    </source>
</evidence>
<keyword evidence="1" id="KW-0812">Transmembrane</keyword>
<accession>A0A1F6AJZ0</accession>
<dbReference type="InterPro" id="IPR007165">
    <property type="entry name" value="Phage_holin_4_2"/>
</dbReference>
<organism evidence="2 3">
    <name type="scientific">Candidatus Gottesmanbacteria bacterium RIFCSPLOWO2_01_FULL_43_11b</name>
    <dbReference type="NCBI Taxonomy" id="1798392"/>
    <lineage>
        <taxon>Bacteria</taxon>
        <taxon>Candidatus Gottesmaniibacteriota</taxon>
    </lineage>
</organism>
<dbReference type="EMBL" id="MFJV01000001">
    <property type="protein sequence ID" value="OGG24567.1"/>
    <property type="molecule type" value="Genomic_DNA"/>
</dbReference>